<evidence type="ECO:0000256" key="18">
    <source>
        <dbReference type="SAM" id="Phobius"/>
    </source>
</evidence>
<dbReference type="GO" id="GO:0036503">
    <property type="term" value="P:ERAD pathway"/>
    <property type="evidence" value="ECO:0007669"/>
    <property type="project" value="TreeGrafter"/>
</dbReference>
<dbReference type="PANTHER" id="PTHR22763">
    <property type="entry name" value="RING ZINC FINGER PROTEIN"/>
    <property type="match status" value="1"/>
</dbReference>
<evidence type="ECO:0000256" key="12">
    <source>
        <dbReference type="ARBA" id="ARBA00022833"/>
    </source>
</evidence>
<dbReference type="KEGG" id="zmk:HG535_0G02700"/>
<keyword evidence="9 15" id="KW-0863">Zinc-finger</keyword>
<dbReference type="Gene3D" id="3.30.40.10">
    <property type="entry name" value="Zinc/RING finger domain, C3HC4 (zinc finger)"/>
    <property type="match status" value="1"/>
</dbReference>
<evidence type="ECO:0000313" key="21">
    <source>
        <dbReference type="Proteomes" id="UP000509704"/>
    </source>
</evidence>
<dbReference type="CDD" id="cd16479">
    <property type="entry name" value="RING-H2_synoviolin"/>
    <property type="match status" value="1"/>
</dbReference>
<proteinExistence type="inferred from homology"/>
<dbReference type="Pfam" id="PF25563">
    <property type="entry name" value="TPR_SYVN1_N"/>
    <property type="match status" value="1"/>
</dbReference>
<comment type="pathway">
    <text evidence="3">Protein modification; protein ubiquitination.</text>
</comment>
<feature type="transmembrane region" description="Helical" evidence="18">
    <location>
        <begin position="49"/>
        <end position="71"/>
    </location>
</feature>
<dbReference type="PANTHER" id="PTHR22763:SF184">
    <property type="entry name" value="E3 UBIQUITIN-PROTEIN LIGASE SYNOVIOLIN"/>
    <property type="match status" value="1"/>
</dbReference>
<evidence type="ECO:0000256" key="13">
    <source>
        <dbReference type="ARBA" id="ARBA00022989"/>
    </source>
</evidence>
<dbReference type="GO" id="GO:0016567">
    <property type="term" value="P:protein ubiquitination"/>
    <property type="evidence" value="ECO:0007669"/>
    <property type="project" value="UniProtKB-UniPathway"/>
</dbReference>
<keyword evidence="10" id="KW-0833">Ubl conjugation pathway</keyword>
<accession>A0A7H9B731</accession>
<feature type="transmembrane region" description="Helical" evidence="18">
    <location>
        <begin position="12"/>
        <end position="37"/>
    </location>
</feature>
<evidence type="ECO:0000256" key="16">
    <source>
        <dbReference type="SAM" id="Coils"/>
    </source>
</evidence>
<dbReference type="GO" id="GO:0061630">
    <property type="term" value="F:ubiquitin protein ligase activity"/>
    <property type="evidence" value="ECO:0007669"/>
    <property type="project" value="UniProtKB-EC"/>
</dbReference>
<comment type="similarity">
    <text evidence="4">Belongs to the HRD1 family.</text>
</comment>
<keyword evidence="6" id="KW-0808">Transferase</keyword>
<dbReference type="Pfam" id="PF13639">
    <property type="entry name" value="zf-RING_2"/>
    <property type="match status" value="1"/>
</dbReference>
<dbReference type="InterPro" id="IPR058051">
    <property type="entry name" value="Znf_RING_synoviolin"/>
</dbReference>
<evidence type="ECO:0000256" key="11">
    <source>
        <dbReference type="ARBA" id="ARBA00022824"/>
    </source>
</evidence>
<evidence type="ECO:0000256" key="14">
    <source>
        <dbReference type="ARBA" id="ARBA00023136"/>
    </source>
</evidence>
<feature type="region of interest" description="Disordered" evidence="17">
    <location>
        <begin position="397"/>
        <end position="432"/>
    </location>
</feature>
<dbReference type="InterPro" id="IPR050731">
    <property type="entry name" value="HRD1_E3_ubiq-ligases"/>
</dbReference>
<dbReference type="SUPFAM" id="SSF57850">
    <property type="entry name" value="RING/U-box"/>
    <property type="match status" value="1"/>
</dbReference>
<evidence type="ECO:0000256" key="3">
    <source>
        <dbReference type="ARBA" id="ARBA00004906"/>
    </source>
</evidence>
<evidence type="ECO:0000256" key="9">
    <source>
        <dbReference type="ARBA" id="ARBA00022771"/>
    </source>
</evidence>
<evidence type="ECO:0000256" key="10">
    <source>
        <dbReference type="ARBA" id="ARBA00022786"/>
    </source>
</evidence>
<comment type="catalytic activity">
    <reaction evidence="1">
        <text>S-ubiquitinyl-[E2 ubiquitin-conjugating enzyme]-L-cysteine + [acceptor protein]-L-lysine = [E2 ubiquitin-conjugating enzyme]-L-cysteine + N(6)-ubiquitinyl-[acceptor protein]-L-lysine.</text>
        <dbReference type="EC" id="2.3.2.27"/>
    </reaction>
</comment>
<evidence type="ECO:0000256" key="17">
    <source>
        <dbReference type="SAM" id="MobiDB-lite"/>
    </source>
</evidence>
<keyword evidence="14 18" id="KW-0472">Membrane</keyword>
<dbReference type="GO" id="GO:0008270">
    <property type="term" value="F:zinc ion binding"/>
    <property type="evidence" value="ECO:0007669"/>
    <property type="project" value="UniProtKB-KW"/>
</dbReference>
<dbReference type="UniPathway" id="UPA00143"/>
<dbReference type="EC" id="2.3.2.27" evidence="5"/>
<organism evidence="20 21">
    <name type="scientific">Zygotorulaspora mrakii</name>
    <name type="common">Zygosaccharomyces mrakii</name>
    <dbReference type="NCBI Taxonomy" id="42260"/>
    <lineage>
        <taxon>Eukaryota</taxon>
        <taxon>Fungi</taxon>
        <taxon>Dikarya</taxon>
        <taxon>Ascomycota</taxon>
        <taxon>Saccharomycotina</taxon>
        <taxon>Saccharomycetes</taxon>
        <taxon>Saccharomycetales</taxon>
        <taxon>Saccharomycetaceae</taxon>
        <taxon>Zygotorulaspora</taxon>
    </lineage>
</organism>
<evidence type="ECO:0000256" key="2">
    <source>
        <dbReference type="ARBA" id="ARBA00004477"/>
    </source>
</evidence>
<feature type="compositionally biased region" description="Low complexity" evidence="17">
    <location>
        <begin position="397"/>
        <end position="411"/>
    </location>
</feature>
<dbReference type="GO" id="GO:0043161">
    <property type="term" value="P:proteasome-mediated ubiquitin-dependent protein catabolic process"/>
    <property type="evidence" value="ECO:0007669"/>
    <property type="project" value="TreeGrafter"/>
</dbReference>
<dbReference type="InterPro" id="IPR057992">
    <property type="entry name" value="TPR_SYVN1_N"/>
</dbReference>
<feature type="transmembrane region" description="Helical" evidence="18">
    <location>
        <begin position="107"/>
        <end position="126"/>
    </location>
</feature>
<sequence>MEVSQARKRQVIVFTIVIYALAFYSVYDATVTSISFLQTILKLTEGFNFIIICAFMLLNSALLWRLSTLLLFGNLRLIEYEHILERLPFTLINTILMTSMFKEQDFSTVMLFGFLLIYVKVFHWILRDRLDGLLQNMQETTRIYKLILSRFTLNMVILFIIDLQMVCYCINTSLLSNFSSSTSVVLMIGMEFSMLLIDLSNMLLHSSLNLYEFYRSQQSDNIVNLESSSDGEDEADNEDEDENQFTGLEGKFLYERIIDIFTRFLKTIVHCLMLIPLKIPVMLMKDIVWDLITLYQNITMVWKTWRNNRQLDDKLPTVSEESLKAMGVDNICIICMDELIPEQRSHRRISKKYTPKRLPCGHVLHLCCLKNWMERSQTCPICRLPVFDESGNVLPSHISSPTSASSVPTDSNTDVPMEQMPQPTTSTGLGEDNGEIEEVCVSQERKSHTARNTWYPFSIEGSSENSISFTLNDIKKSREVPVKLMIDRSLQNNSNEVDNDTKSELIKRVVIPDEYIFHNSNIDSLKRRISELESQVQDLNKRIRKD</sequence>
<keyword evidence="21" id="KW-1185">Reference proteome</keyword>
<name>A0A7H9B731_ZYGMR</name>
<protein>
    <recommendedName>
        <fullName evidence="5">RING-type E3 ubiquitin transferase</fullName>
        <ecNumber evidence="5">2.3.2.27</ecNumber>
    </recommendedName>
</protein>
<feature type="transmembrane region" description="Helical" evidence="18">
    <location>
        <begin position="147"/>
        <end position="166"/>
    </location>
</feature>
<keyword evidence="16" id="KW-0175">Coiled coil</keyword>
<evidence type="ECO:0000256" key="8">
    <source>
        <dbReference type="ARBA" id="ARBA00022723"/>
    </source>
</evidence>
<dbReference type="EMBL" id="CP058610">
    <property type="protein sequence ID" value="QLG74387.1"/>
    <property type="molecule type" value="Genomic_DNA"/>
</dbReference>
<keyword evidence="7 18" id="KW-0812">Transmembrane</keyword>
<gene>
    <name evidence="20" type="ORF">HG535_0G02700</name>
</gene>
<evidence type="ECO:0000256" key="15">
    <source>
        <dbReference type="PROSITE-ProRule" id="PRU00175"/>
    </source>
</evidence>
<keyword evidence="13 18" id="KW-1133">Transmembrane helix</keyword>
<dbReference type="AlphaFoldDB" id="A0A7H9B731"/>
<dbReference type="GO" id="GO:0005789">
    <property type="term" value="C:endoplasmic reticulum membrane"/>
    <property type="evidence" value="ECO:0007669"/>
    <property type="project" value="UniProtKB-SubCell"/>
</dbReference>
<keyword evidence="11" id="KW-0256">Endoplasmic reticulum</keyword>
<dbReference type="OrthoDB" id="7759664at2759"/>
<evidence type="ECO:0000256" key="4">
    <source>
        <dbReference type="ARBA" id="ARBA00010089"/>
    </source>
</evidence>
<dbReference type="InterPro" id="IPR013083">
    <property type="entry name" value="Znf_RING/FYVE/PHD"/>
</dbReference>
<dbReference type="PROSITE" id="PS50089">
    <property type="entry name" value="ZF_RING_2"/>
    <property type="match status" value="1"/>
</dbReference>
<dbReference type="Proteomes" id="UP000509704">
    <property type="component" value="Chromosome 7"/>
</dbReference>
<keyword evidence="12" id="KW-0862">Zinc</keyword>
<evidence type="ECO:0000259" key="19">
    <source>
        <dbReference type="PROSITE" id="PS50089"/>
    </source>
</evidence>
<feature type="domain" description="RING-type" evidence="19">
    <location>
        <begin position="332"/>
        <end position="383"/>
    </location>
</feature>
<evidence type="ECO:0000313" key="20">
    <source>
        <dbReference type="EMBL" id="QLG74387.1"/>
    </source>
</evidence>
<evidence type="ECO:0000256" key="6">
    <source>
        <dbReference type="ARBA" id="ARBA00022679"/>
    </source>
</evidence>
<reference evidence="20 21" key="1">
    <citation type="submission" date="2020-07" db="EMBL/GenBank/DDBJ databases">
        <title>The yeast mating-type switching endonuclease HO is a domesticated member of an unorthodox homing genetic element family.</title>
        <authorList>
            <person name="Coughlan A.Y."/>
            <person name="Lombardi L."/>
            <person name="Braun-Galleani S."/>
            <person name="Martos A.R."/>
            <person name="Galeote V."/>
            <person name="Bigey F."/>
            <person name="Dequin S."/>
            <person name="Byrne K.P."/>
            <person name="Wolfe K.H."/>
        </authorList>
    </citation>
    <scope>NUCLEOTIDE SEQUENCE [LARGE SCALE GENOMIC DNA]</scope>
    <source>
        <strain evidence="20 21">NRRL Y-6702</strain>
    </source>
</reference>
<evidence type="ECO:0000256" key="7">
    <source>
        <dbReference type="ARBA" id="ARBA00022692"/>
    </source>
</evidence>
<feature type="coiled-coil region" evidence="16">
    <location>
        <begin position="515"/>
        <end position="542"/>
    </location>
</feature>
<keyword evidence="8" id="KW-0479">Metal-binding</keyword>
<dbReference type="InterPro" id="IPR001841">
    <property type="entry name" value="Znf_RING"/>
</dbReference>
<evidence type="ECO:0000256" key="5">
    <source>
        <dbReference type="ARBA" id="ARBA00012483"/>
    </source>
</evidence>
<dbReference type="RefSeq" id="XP_037146112.1">
    <property type="nucleotide sequence ID" value="XM_037290217.1"/>
</dbReference>
<evidence type="ECO:0000256" key="1">
    <source>
        <dbReference type="ARBA" id="ARBA00000900"/>
    </source>
</evidence>
<comment type="subcellular location">
    <subcellularLocation>
        <location evidence="2">Endoplasmic reticulum membrane</location>
        <topology evidence="2">Multi-pass membrane protein</topology>
    </subcellularLocation>
</comment>
<dbReference type="GeneID" id="59238170"/>
<dbReference type="SMART" id="SM00184">
    <property type="entry name" value="RING"/>
    <property type="match status" value="1"/>
</dbReference>